<sequence>MSVPFQVKALHEYKSDYDDDLQFAAGQVITVTDIEDDEWYSGTYGGKSGLFPKNFVETLTLSGSDDADHEVKNDDSTGVSSAANVPPVPPIPTAPADSESSDSETEYVDPLESEPQTQAVPPSVTPSVPVEISSSADTQDEIKQSEHDSVIDDLIRRNSTALPDPLDETASVF</sequence>
<dbReference type="PANTHER" id="PTHR46026:SF1">
    <property type="entry name" value="RHO-TYPE GUANINE NUCLEOTIDE EXCHANGE FACTOR, ISOFORM F"/>
    <property type="match status" value="1"/>
</dbReference>
<evidence type="ECO:0000313" key="5">
    <source>
        <dbReference type="EMBL" id="KAF8003903.1"/>
    </source>
</evidence>
<dbReference type="InterPro" id="IPR036028">
    <property type="entry name" value="SH3-like_dom_sf"/>
</dbReference>
<name>A0A8H7GUY5_9ASCO</name>
<evidence type="ECO:0000313" key="6">
    <source>
        <dbReference type="Proteomes" id="UP000649328"/>
    </source>
</evidence>
<comment type="caution">
    <text evidence="5">The sequence shown here is derived from an EMBL/GenBank/DDBJ whole genome shotgun (WGS) entry which is preliminary data.</text>
</comment>
<evidence type="ECO:0000256" key="1">
    <source>
        <dbReference type="ARBA" id="ARBA00022443"/>
    </source>
</evidence>
<organism evidence="5 6">
    <name type="scientific">Metschnikowia pulcherrima</name>
    <dbReference type="NCBI Taxonomy" id="27326"/>
    <lineage>
        <taxon>Eukaryota</taxon>
        <taxon>Fungi</taxon>
        <taxon>Dikarya</taxon>
        <taxon>Ascomycota</taxon>
        <taxon>Saccharomycotina</taxon>
        <taxon>Pichiomycetes</taxon>
        <taxon>Metschnikowiaceae</taxon>
        <taxon>Metschnikowia</taxon>
    </lineage>
</organism>
<dbReference type="Pfam" id="PF14604">
    <property type="entry name" value="SH3_9"/>
    <property type="match status" value="1"/>
</dbReference>
<keyword evidence="6" id="KW-1185">Reference proteome</keyword>
<dbReference type="InterPro" id="IPR001452">
    <property type="entry name" value="SH3_domain"/>
</dbReference>
<dbReference type="PRINTS" id="PR00499">
    <property type="entry name" value="P67PHOX"/>
</dbReference>
<evidence type="ECO:0000256" key="3">
    <source>
        <dbReference type="SAM" id="MobiDB-lite"/>
    </source>
</evidence>
<dbReference type="PRINTS" id="PR00452">
    <property type="entry name" value="SH3DOMAIN"/>
</dbReference>
<accession>A0A8H7GUY5</accession>
<protein>
    <recommendedName>
        <fullName evidence="4">SH3 domain-containing protein</fullName>
    </recommendedName>
</protein>
<dbReference type="OrthoDB" id="207120at2759"/>
<dbReference type="EMBL" id="JACBPP010000002">
    <property type="protein sequence ID" value="KAF8003903.1"/>
    <property type="molecule type" value="Genomic_DNA"/>
</dbReference>
<dbReference type="PROSITE" id="PS50002">
    <property type="entry name" value="SH3"/>
    <property type="match status" value="1"/>
</dbReference>
<reference evidence="5" key="1">
    <citation type="submission" date="2020-10" db="EMBL/GenBank/DDBJ databases">
        <title>The Whole-Genome Sequence of Metschnikowia persimmonesis, a Novel Endophytic Yeast Species Isolated from Medicinal Plant Diospyros kaki Thumb.</title>
        <authorList>
            <person name="Rahmat E."/>
            <person name="Kang Y."/>
        </authorList>
    </citation>
    <scope>NUCLEOTIDE SEQUENCE</scope>
    <source>
        <strain evidence="5">KIOM G15050</strain>
    </source>
</reference>
<feature type="region of interest" description="Disordered" evidence="3">
    <location>
        <begin position="62"/>
        <end position="173"/>
    </location>
</feature>
<evidence type="ECO:0000259" key="4">
    <source>
        <dbReference type="PROSITE" id="PS50002"/>
    </source>
</evidence>
<feature type="compositionally biased region" description="Basic and acidic residues" evidence="3">
    <location>
        <begin position="140"/>
        <end position="156"/>
    </location>
</feature>
<dbReference type="Proteomes" id="UP000649328">
    <property type="component" value="Unassembled WGS sequence"/>
</dbReference>
<feature type="domain" description="SH3" evidence="4">
    <location>
        <begin position="2"/>
        <end position="61"/>
    </location>
</feature>
<dbReference type="SUPFAM" id="SSF50044">
    <property type="entry name" value="SH3-domain"/>
    <property type="match status" value="1"/>
</dbReference>
<proteinExistence type="predicted"/>
<dbReference type="AlphaFoldDB" id="A0A8H7GUY5"/>
<dbReference type="Gene3D" id="2.30.30.40">
    <property type="entry name" value="SH3 Domains"/>
    <property type="match status" value="1"/>
</dbReference>
<dbReference type="SMART" id="SM00326">
    <property type="entry name" value="SH3"/>
    <property type="match status" value="1"/>
</dbReference>
<keyword evidence="1 2" id="KW-0728">SH3 domain</keyword>
<dbReference type="PANTHER" id="PTHR46026">
    <property type="entry name" value="RHO-TYPE GUANINE NUCLEOTIDE EXCHANGE FACTOR, ISOFORM F"/>
    <property type="match status" value="1"/>
</dbReference>
<feature type="compositionally biased region" description="Low complexity" evidence="3">
    <location>
        <begin position="120"/>
        <end position="135"/>
    </location>
</feature>
<feature type="compositionally biased region" description="Acidic residues" evidence="3">
    <location>
        <begin position="99"/>
        <end position="112"/>
    </location>
</feature>
<evidence type="ECO:0000256" key="2">
    <source>
        <dbReference type="PROSITE-ProRule" id="PRU00192"/>
    </source>
</evidence>
<gene>
    <name evidence="5" type="ORF">HF325_001351</name>
</gene>